<gene>
    <name evidence="1" type="ORF">SPIL2461_LOCUS2467</name>
</gene>
<comment type="caution">
    <text evidence="1">The sequence shown here is derived from an EMBL/GenBank/DDBJ whole genome shotgun (WGS) entry which is preliminary data.</text>
</comment>
<dbReference type="EMBL" id="CAJNIZ010002716">
    <property type="protein sequence ID" value="CAE7213782.1"/>
    <property type="molecule type" value="Genomic_DNA"/>
</dbReference>
<keyword evidence="2" id="KW-1185">Reference proteome</keyword>
<dbReference type="Proteomes" id="UP000649617">
    <property type="component" value="Unassembled WGS sequence"/>
</dbReference>
<name>A0A812JYW0_SYMPI</name>
<evidence type="ECO:0000313" key="1">
    <source>
        <dbReference type="EMBL" id="CAE7213782.1"/>
    </source>
</evidence>
<sequence length="85" mass="9204">MSFIGIFITAFGNEQQTPTSIAIAETLLDWISSVGFVSFPDRDLDRLEIGGTLSWGPPFDVNYNQDYVVYMATSATGGGRSATAF</sequence>
<proteinExistence type="predicted"/>
<evidence type="ECO:0000313" key="2">
    <source>
        <dbReference type="Proteomes" id="UP000649617"/>
    </source>
</evidence>
<protein>
    <submittedName>
        <fullName evidence="1">Uncharacterized protein</fullName>
    </submittedName>
</protein>
<reference evidence="1" key="1">
    <citation type="submission" date="2021-02" db="EMBL/GenBank/DDBJ databases">
        <authorList>
            <person name="Dougan E. K."/>
            <person name="Rhodes N."/>
            <person name="Thang M."/>
            <person name="Chan C."/>
        </authorList>
    </citation>
    <scope>NUCLEOTIDE SEQUENCE</scope>
</reference>
<organism evidence="1 2">
    <name type="scientific">Symbiodinium pilosum</name>
    <name type="common">Dinoflagellate</name>
    <dbReference type="NCBI Taxonomy" id="2952"/>
    <lineage>
        <taxon>Eukaryota</taxon>
        <taxon>Sar</taxon>
        <taxon>Alveolata</taxon>
        <taxon>Dinophyceae</taxon>
        <taxon>Suessiales</taxon>
        <taxon>Symbiodiniaceae</taxon>
        <taxon>Symbiodinium</taxon>
    </lineage>
</organism>
<dbReference type="AlphaFoldDB" id="A0A812JYW0"/>
<accession>A0A812JYW0</accession>
<feature type="non-terminal residue" evidence="1">
    <location>
        <position position="1"/>
    </location>
</feature>